<evidence type="ECO:0000313" key="9">
    <source>
        <dbReference type="Proteomes" id="UP000469292"/>
    </source>
</evidence>
<comment type="caution">
    <text evidence="8">The sequence shown here is derived from an EMBL/GenBank/DDBJ whole genome shotgun (WGS) entry which is preliminary data.</text>
</comment>
<keyword evidence="9" id="KW-1185">Reference proteome</keyword>
<reference evidence="8 9" key="1">
    <citation type="submission" date="2019-09" db="EMBL/GenBank/DDBJ databases">
        <title>Phylogenetic characterization of a novel taxon of the genus Bifidobacterium: Bifidobacterium choloepi sp. nov.</title>
        <authorList>
            <person name="Modesto M."/>
            <person name="Satti M."/>
        </authorList>
    </citation>
    <scope>NUCLEOTIDE SEQUENCE [LARGE SCALE GENOMIC DNA]</scope>
    <source>
        <strain evidence="8 9">BRDM6</strain>
    </source>
</reference>
<protein>
    <submittedName>
        <fullName evidence="8">BAX inhibitor (BI)-1/YccA family protein</fullName>
    </submittedName>
</protein>
<feature type="transmembrane region" description="Helical" evidence="6">
    <location>
        <begin position="110"/>
        <end position="139"/>
    </location>
</feature>
<feature type="transmembrane region" description="Helical" evidence="6">
    <location>
        <begin position="87"/>
        <end position="104"/>
    </location>
</feature>
<comment type="subcellular location">
    <subcellularLocation>
        <location evidence="1">Membrane</location>
        <topology evidence="1">Multi-pass membrane protein</topology>
    </subcellularLocation>
</comment>
<evidence type="ECO:0000256" key="2">
    <source>
        <dbReference type="ARBA" id="ARBA00010350"/>
    </source>
</evidence>
<dbReference type="AlphaFoldDB" id="A0A6I5MZN9"/>
<dbReference type="PANTHER" id="PTHR23291">
    <property type="entry name" value="BAX INHIBITOR-RELATED"/>
    <property type="match status" value="1"/>
</dbReference>
<dbReference type="CDD" id="cd10432">
    <property type="entry name" value="BI-1-like_bacterial"/>
    <property type="match status" value="1"/>
</dbReference>
<organism evidence="8 9">
    <name type="scientific">Bifidobacterium choloepi</name>
    <dbReference type="NCBI Taxonomy" id="2614131"/>
    <lineage>
        <taxon>Bacteria</taxon>
        <taxon>Bacillati</taxon>
        <taxon>Actinomycetota</taxon>
        <taxon>Actinomycetes</taxon>
        <taxon>Bifidobacteriales</taxon>
        <taxon>Bifidobacteriaceae</taxon>
        <taxon>Bifidobacterium</taxon>
    </lineage>
</organism>
<feature type="transmembrane region" description="Helical" evidence="6">
    <location>
        <begin position="272"/>
        <end position="295"/>
    </location>
</feature>
<evidence type="ECO:0000256" key="6">
    <source>
        <dbReference type="RuleBase" id="RU004379"/>
    </source>
</evidence>
<proteinExistence type="inferred from homology"/>
<evidence type="ECO:0000313" key="8">
    <source>
        <dbReference type="EMBL" id="NEG70118.1"/>
    </source>
</evidence>
<accession>A0A6I5MZN9</accession>
<keyword evidence="3 6" id="KW-0812">Transmembrane</keyword>
<dbReference type="Pfam" id="PF01027">
    <property type="entry name" value="Bax1-I"/>
    <property type="match status" value="1"/>
</dbReference>
<feature type="transmembrane region" description="Helical" evidence="6">
    <location>
        <begin position="176"/>
        <end position="195"/>
    </location>
</feature>
<dbReference type="GO" id="GO:0005886">
    <property type="term" value="C:plasma membrane"/>
    <property type="evidence" value="ECO:0007669"/>
    <property type="project" value="TreeGrafter"/>
</dbReference>
<name>A0A6I5MZN9_9BIFI</name>
<feature type="transmembrane region" description="Helical" evidence="6">
    <location>
        <begin position="151"/>
        <end position="170"/>
    </location>
</feature>
<keyword evidence="5 6" id="KW-0472">Membrane</keyword>
<comment type="similarity">
    <text evidence="2 6">Belongs to the BI1 family.</text>
</comment>
<evidence type="ECO:0000256" key="3">
    <source>
        <dbReference type="ARBA" id="ARBA00022692"/>
    </source>
</evidence>
<gene>
    <name evidence="8" type="ORF">F6S87_05840</name>
</gene>
<evidence type="ECO:0000256" key="5">
    <source>
        <dbReference type="ARBA" id="ARBA00023136"/>
    </source>
</evidence>
<evidence type="ECO:0000256" key="4">
    <source>
        <dbReference type="ARBA" id="ARBA00022989"/>
    </source>
</evidence>
<evidence type="ECO:0000256" key="1">
    <source>
        <dbReference type="ARBA" id="ARBA00004141"/>
    </source>
</evidence>
<feature type="transmembrane region" description="Helical" evidence="6">
    <location>
        <begin position="232"/>
        <end position="251"/>
    </location>
</feature>
<dbReference type="Proteomes" id="UP000469292">
    <property type="component" value="Unassembled WGS sequence"/>
</dbReference>
<feature type="transmembrane region" description="Helical" evidence="6">
    <location>
        <begin position="207"/>
        <end position="226"/>
    </location>
</feature>
<dbReference type="InterPro" id="IPR006214">
    <property type="entry name" value="Bax_inhibitor_1-related"/>
</dbReference>
<evidence type="ECO:0000256" key="7">
    <source>
        <dbReference type="SAM" id="MobiDB-lite"/>
    </source>
</evidence>
<keyword evidence="4 6" id="KW-1133">Transmembrane helix</keyword>
<sequence>MTYGQQPNGNGSRNNGSPQYYSNGNQYNNGQYNGNQYYNNGYQQGYNGYQQPGYGQPYNPYGNGGAPVDTQAVYAREQAQRVSVTRAYGEMTLGLLVTAVVAILTQASGWYLSFAAATGGIGCWIFAIVQIGLAIYLGARIMQMKASTARVMFYVFAALMGVTLSTIFVAYDLGTIGITLLVCAGFFFVLTMLGMTTKINLMKFGTVLMVGLIVLIVAELLIYIFAPTATNLMLISALGVILFAGMTIYDGQFTKKIFAQYRNADPETIKKISIICALNLYLDFVNMFLYLLQIFGDRR</sequence>
<dbReference type="EMBL" id="VYSG01000002">
    <property type="protein sequence ID" value="NEG70118.1"/>
    <property type="molecule type" value="Genomic_DNA"/>
</dbReference>
<dbReference type="PANTHER" id="PTHR23291:SF50">
    <property type="entry name" value="PROTEIN LIFEGUARD 4"/>
    <property type="match status" value="1"/>
</dbReference>
<feature type="region of interest" description="Disordered" evidence="7">
    <location>
        <begin position="1"/>
        <end position="26"/>
    </location>
</feature>
<dbReference type="RefSeq" id="WP_163227717.1">
    <property type="nucleotide sequence ID" value="NZ_VYSG01000002.1"/>
</dbReference>